<sequence length="253" mass="26973">MAPLAQRITALLERAIRFGRAELAVLCALLVTAAGSLAFIEIADDATEADGQRFDQSVLDWLRPGADPRDALGPPWLERALGELTALGGIAPLVLIASLAVGFLLLKGRRGSALLVALSLGGGVIISQALKAFYDRDRPPDIFRAEEVINASFPSGHAMLSTITYLTLGALLAQSMGQRRLKVFIFAAAILIAALVGISRVYLAVHWASDVLAGWSLGAAWAMVCWLTAWFIERRRGLRSGPPGTTDRAVTGE</sequence>
<accession>A0AB39KNY2</accession>
<feature type="transmembrane region" description="Helical" evidence="1">
    <location>
        <begin position="184"/>
        <end position="205"/>
    </location>
</feature>
<reference evidence="3" key="1">
    <citation type="submission" date="2024-06" db="EMBL/GenBank/DDBJ databases">
        <title>Caulobacter inopinatus, sp. nov.</title>
        <authorList>
            <person name="Donachie S.P."/>
        </authorList>
    </citation>
    <scope>NUCLEOTIDE SEQUENCE</scope>
    <source>
        <strain evidence="3">73W</strain>
    </source>
</reference>
<dbReference type="Pfam" id="PF01569">
    <property type="entry name" value="PAP2"/>
    <property type="match status" value="1"/>
</dbReference>
<feature type="domain" description="Phosphatidic acid phosphatase type 2/haloperoxidase" evidence="2">
    <location>
        <begin position="112"/>
        <end position="226"/>
    </location>
</feature>
<dbReference type="EMBL" id="CP158375">
    <property type="protein sequence ID" value="XDO95375.1"/>
    <property type="molecule type" value="Genomic_DNA"/>
</dbReference>
<gene>
    <name evidence="3" type="ORF">ABOZ73_11175</name>
</gene>
<protein>
    <submittedName>
        <fullName evidence="3">Phosphatase PAP2 family protein</fullName>
    </submittedName>
</protein>
<keyword evidence="1" id="KW-1133">Transmembrane helix</keyword>
<evidence type="ECO:0000259" key="2">
    <source>
        <dbReference type="SMART" id="SM00014"/>
    </source>
</evidence>
<evidence type="ECO:0000313" key="3">
    <source>
        <dbReference type="EMBL" id="XDO95375.1"/>
    </source>
</evidence>
<keyword evidence="1" id="KW-0472">Membrane</keyword>
<keyword evidence="1" id="KW-0812">Transmembrane</keyword>
<dbReference type="InterPro" id="IPR036938">
    <property type="entry name" value="PAP2/HPO_sf"/>
</dbReference>
<dbReference type="CDD" id="cd03392">
    <property type="entry name" value="PAP2_like_2"/>
    <property type="match status" value="1"/>
</dbReference>
<dbReference type="AlphaFoldDB" id="A0AB39KNY2"/>
<dbReference type="SMART" id="SM00014">
    <property type="entry name" value="acidPPc"/>
    <property type="match status" value="1"/>
</dbReference>
<feature type="transmembrane region" description="Helical" evidence="1">
    <location>
        <begin position="21"/>
        <end position="40"/>
    </location>
</feature>
<proteinExistence type="predicted"/>
<organism evidence="3">
    <name type="scientific">Caulobacter sp. 73W</name>
    <dbReference type="NCBI Taxonomy" id="3161137"/>
    <lineage>
        <taxon>Bacteria</taxon>
        <taxon>Pseudomonadati</taxon>
        <taxon>Pseudomonadota</taxon>
        <taxon>Alphaproteobacteria</taxon>
        <taxon>Caulobacterales</taxon>
        <taxon>Caulobacteraceae</taxon>
        <taxon>Caulobacter</taxon>
    </lineage>
</organism>
<evidence type="ECO:0000256" key="1">
    <source>
        <dbReference type="SAM" id="Phobius"/>
    </source>
</evidence>
<feature type="transmembrane region" description="Helical" evidence="1">
    <location>
        <begin position="113"/>
        <end position="134"/>
    </location>
</feature>
<dbReference type="Gene3D" id="1.20.144.10">
    <property type="entry name" value="Phosphatidic acid phosphatase type 2/haloperoxidase"/>
    <property type="match status" value="1"/>
</dbReference>
<dbReference type="RefSeq" id="WP_369058224.1">
    <property type="nucleotide sequence ID" value="NZ_CP158375.1"/>
</dbReference>
<dbReference type="InterPro" id="IPR000326">
    <property type="entry name" value="PAP2/HPO"/>
</dbReference>
<feature type="transmembrane region" description="Helical" evidence="1">
    <location>
        <begin position="154"/>
        <end position="172"/>
    </location>
</feature>
<feature type="transmembrane region" description="Helical" evidence="1">
    <location>
        <begin position="84"/>
        <end position="106"/>
    </location>
</feature>
<dbReference type="PANTHER" id="PTHR14969">
    <property type="entry name" value="SPHINGOSINE-1-PHOSPHATE PHOSPHOHYDROLASE"/>
    <property type="match status" value="1"/>
</dbReference>
<name>A0AB39KNY2_9CAUL</name>
<feature type="transmembrane region" description="Helical" evidence="1">
    <location>
        <begin position="211"/>
        <end position="232"/>
    </location>
</feature>
<dbReference type="PANTHER" id="PTHR14969:SF13">
    <property type="entry name" value="AT30094P"/>
    <property type="match status" value="1"/>
</dbReference>
<dbReference type="SUPFAM" id="SSF48317">
    <property type="entry name" value="Acid phosphatase/Vanadium-dependent haloperoxidase"/>
    <property type="match status" value="1"/>
</dbReference>